<evidence type="ECO:0000256" key="1">
    <source>
        <dbReference type="ARBA" id="ARBA00023015"/>
    </source>
</evidence>
<dbReference type="Pfam" id="PF01614">
    <property type="entry name" value="IclR_C"/>
    <property type="match status" value="1"/>
</dbReference>
<gene>
    <name evidence="7" type="ORF">GCM10010361_01510</name>
</gene>
<comment type="caution">
    <text evidence="7">The sequence shown here is derived from an EMBL/GenBank/DDBJ whole genome shotgun (WGS) entry which is preliminary data.</text>
</comment>
<dbReference type="PROSITE" id="PS51077">
    <property type="entry name" value="HTH_ICLR"/>
    <property type="match status" value="1"/>
</dbReference>
<keyword evidence="8" id="KW-1185">Reference proteome</keyword>
<dbReference type="SUPFAM" id="SSF46785">
    <property type="entry name" value="Winged helix' DNA-binding domain"/>
    <property type="match status" value="1"/>
</dbReference>
<evidence type="ECO:0008006" key="9">
    <source>
        <dbReference type="Google" id="ProtNLM"/>
    </source>
</evidence>
<dbReference type="PANTHER" id="PTHR30136">
    <property type="entry name" value="HELIX-TURN-HELIX TRANSCRIPTIONAL REGULATOR, ICLR FAMILY"/>
    <property type="match status" value="1"/>
</dbReference>
<protein>
    <recommendedName>
        <fullName evidence="9">IclR family transcriptional regulator</fullName>
    </recommendedName>
</protein>
<keyword evidence="2" id="KW-0238">DNA-binding</keyword>
<evidence type="ECO:0000313" key="7">
    <source>
        <dbReference type="EMBL" id="GAA0441238.1"/>
    </source>
</evidence>
<dbReference type="Proteomes" id="UP001500909">
    <property type="component" value="Unassembled WGS sequence"/>
</dbReference>
<dbReference type="InterPro" id="IPR029016">
    <property type="entry name" value="GAF-like_dom_sf"/>
</dbReference>
<dbReference type="Pfam" id="PF09339">
    <property type="entry name" value="HTH_IclR"/>
    <property type="match status" value="1"/>
</dbReference>
<evidence type="ECO:0000256" key="3">
    <source>
        <dbReference type="ARBA" id="ARBA00023163"/>
    </source>
</evidence>
<feature type="domain" description="HTH iclR-type" evidence="5">
    <location>
        <begin position="22"/>
        <end position="84"/>
    </location>
</feature>
<dbReference type="SUPFAM" id="SSF55781">
    <property type="entry name" value="GAF domain-like"/>
    <property type="match status" value="1"/>
</dbReference>
<sequence length="271" mass="29024">MRETMWDTDGMSTSEPSATPPSDMVGKALHVLTLLGDRPAGVTLSELARASGFPTSTCYRLLKSLTRDGFVEFEARSKHYTLGLRVYQLGQRVSHAHGFAGVALPVMRKLAETCREAVLMSVLDGDKQLYIHHVEGPQQVSVRGEPGKHGPVHCTSMGKVLIAFAPPEVRDALVETVELSALGPHAITDRAAFRTEIEAVRAQGHAVADEEHEPGIRALGVPITGPDGVAHAALSVAAPAFRMPLDELLALRPALTSAAQELAVLLPPRPF</sequence>
<dbReference type="EMBL" id="BAAABY010000002">
    <property type="protein sequence ID" value="GAA0441238.1"/>
    <property type="molecule type" value="Genomic_DNA"/>
</dbReference>
<dbReference type="InterPro" id="IPR005471">
    <property type="entry name" value="Tscrpt_reg_IclR_N"/>
</dbReference>
<dbReference type="InterPro" id="IPR014757">
    <property type="entry name" value="Tscrpt_reg_IclR_C"/>
</dbReference>
<dbReference type="InterPro" id="IPR050707">
    <property type="entry name" value="HTH_MetabolicPath_Reg"/>
</dbReference>
<dbReference type="PANTHER" id="PTHR30136:SF35">
    <property type="entry name" value="HTH-TYPE TRANSCRIPTIONAL REGULATOR RV1719"/>
    <property type="match status" value="1"/>
</dbReference>
<dbReference type="SMART" id="SM00346">
    <property type="entry name" value="HTH_ICLR"/>
    <property type="match status" value="1"/>
</dbReference>
<dbReference type="Gene3D" id="3.30.450.40">
    <property type="match status" value="1"/>
</dbReference>
<evidence type="ECO:0000256" key="2">
    <source>
        <dbReference type="ARBA" id="ARBA00023125"/>
    </source>
</evidence>
<evidence type="ECO:0000259" key="5">
    <source>
        <dbReference type="PROSITE" id="PS51077"/>
    </source>
</evidence>
<proteinExistence type="predicted"/>
<keyword evidence="3" id="KW-0804">Transcription</keyword>
<dbReference type="PROSITE" id="PS51078">
    <property type="entry name" value="ICLR_ED"/>
    <property type="match status" value="1"/>
</dbReference>
<dbReference type="InterPro" id="IPR036390">
    <property type="entry name" value="WH_DNA-bd_sf"/>
</dbReference>
<dbReference type="Gene3D" id="1.10.10.10">
    <property type="entry name" value="Winged helix-like DNA-binding domain superfamily/Winged helix DNA-binding domain"/>
    <property type="match status" value="1"/>
</dbReference>
<evidence type="ECO:0000259" key="6">
    <source>
        <dbReference type="PROSITE" id="PS51078"/>
    </source>
</evidence>
<name>A0ABN0ZA84_9ACTN</name>
<feature type="domain" description="IclR-ED" evidence="6">
    <location>
        <begin position="85"/>
        <end position="268"/>
    </location>
</feature>
<keyword evidence="1" id="KW-0805">Transcription regulation</keyword>
<evidence type="ECO:0000313" key="8">
    <source>
        <dbReference type="Proteomes" id="UP001500909"/>
    </source>
</evidence>
<evidence type="ECO:0000256" key="4">
    <source>
        <dbReference type="SAM" id="MobiDB-lite"/>
    </source>
</evidence>
<reference evidence="7 8" key="1">
    <citation type="journal article" date="2019" name="Int. J. Syst. Evol. Microbiol.">
        <title>The Global Catalogue of Microorganisms (GCM) 10K type strain sequencing project: providing services to taxonomists for standard genome sequencing and annotation.</title>
        <authorList>
            <consortium name="The Broad Institute Genomics Platform"/>
            <consortium name="The Broad Institute Genome Sequencing Center for Infectious Disease"/>
            <person name="Wu L."/>
            <person name="Ma J."/>
        </authorList>
    </citation>
    <scope>NUCLEOTIDE SEQUENCE [LARGE SCALE GENOMIC DNA]</scope>
    <source>
        <strain evidence="7 8">JCM 4805</strain>
    </source>
</reference>
<feature type="region of interest" description="Disordered" evidence="4">
    <location>
        <begin position="1"/>
        <end position="22"/>
    </location>
</feature>
<dbReference type="InterPro" id="IPR036388">
    <property type="entry name" value="WH-like_DNA-bd_sf"/>
</dbReference>
<accession>A0ABN0ZA84</accession>
<organism evidence="7 8">
    <name type="scientific">Streptomyces olivaceiscleroticus</name>
    <dbReference type="NCBI Taxonomy" id="68245"/>
    <lineage>
        <taxon>Bacteria</taxon>
        <taxon>Bacillati</taxon>
        <taxon>Actinomycetota</taxon>
        <taxon>Actinomycetes</taxon>
        <taxon>Kitasatosporales</taxon>
        <taxon>Streptomycetaceae</taxon>
        <taxon>Streptomyces</taxon>
    </lineage>
</organism>